<sequence length="64" mass="7388">MIKAEKNITIRIDGEHVRHLGTIYELARIYLHDHRDEAFAGGGMDKDERDSIRCALQAFFDATR</sequence>
<proteinExistence type="predicted"/>
<protein>
    <submittedName>
        <fullName evidence="1">Uncharacterized protein</fullName>
    </submittedName>
</protein>
<reference evidence="1" key="1">
    <citation type="journal article" date="2015" name="Nature">
        <title>Complex archaea that bridge the gap between prokaryotes and eukaryotes.</title>
        <authorList>
            <person name="Spang A."/>
            <person name="Saw J.H."/>
            <person name="Jorgensen S.L."/>
            <person name="Zaremba-Niedzwiedzka K."/>
            <person name="Martijn J."/>
            <person name="Lind A.E."/>
            <person name="van Eijk R."/>
            <person name="Schleper C."/>
            <person name="Guy L."/>
            <person name="Ettema T.J."/>
        </authorList>
    </citation>
    <scope>NUCLEOTIDE SEQUENCE</scope>
</reference>
<name>A0A0F9GG52_9ZZZZ</name>
<dbReference type="EMBL" id="LAZR01028574">
    <property type="protein sequence ID" value="KKL62177.1"/>
    <property type="molecule type" value="Genomic_DNA"/>
</dbReference>
<dbReference type="AlphaFoldDB" id="A0A0F9GG52"/>
<gene>
    <name evidence="1" type="ORF">LCGC14_2187810</name>
</gene>
<comment type="caution">
    <text evidence="1">The sequence shown here is derived from an EMBL/GenBank/DDBJ whole genome shotgun (WGS) entry which is preliminary data.</text>
</comment>
<organism evidence="1">
    <name type="scientific">marine sediment metagenome</name>
    <dbReference type="NCBI Taxonomy" id="412755"/>
    <lineage>
        <taxon>unclassified sequences</taxon>
        <taxon>metagenomes</taxon>
        <taxon>ecological metagenomes</taxon>
    </lineage>
</organism>
<evidence type="ECO:0000313" key="1">
    <source>
        <dbReference type="EMBL" id="KKL62177.1"/>
    </source>
</evidence>
<accession>A0A0F9GG52</accession>